<accession>A0A142JMH7</accession>
<reference evidence="1 2" key="1">
    <citation type="submission" date="2016-03" db="EMBL/GenBank/DDBJ databases">
        <title>Complete genome sequence of a novel chlorpyrifos degrading bacterium, Cupriavidus nantongensis sp. X1.</title>
        <authorList>
            <person name="Fang L."/>
        </authorList>
    </citation>
    <scope>NUCLEOTIDE SEQUENCE [LARGE SCALE GENOMIC DNA]</scope>
    <source>
        <strain evidence="1 2">X1</strain>
    </source>
</reference>
<dbReference type="STRING" id="1796606.A2G96_16970"/>
<protein>
    <submittedName>
        <fullName evidence="1">Uncharacterized protein</fullName>
    </submittedName>
</protein>
<dbReference type="OrthoDB" id="8971192at2"/>
<dbReference type="EMBL" id="CP014844">
    <property type="protein sequence ID" value="AMR79289.1"/>
    <property type="molecule type" value="Genomic_DNA"/>
</dbReference>
<gene>
    <name evidence="1" type="ORF">A2G96_16970</name>
</gene>
<keyword evidence="2" id="KW-1185">Reference proteome</keyword>
<name>A0A142JMH7_9BURK</name>
<dbReference type="Proteomes" id="UP000075238">
    <property type="component" value="Chromosome 1"/>
</dbReference>
<dbReference type="KEGG" id="cnan:A2G96_16970"/>
<dbReference type="AlphaFoldDB" id="A0A142JMH7"/>
<sequence>MHLEFDRNGKVSVNHWAVIDDFGTEHDSVHAGVFGGYTDPVAQARRDFMDTALRDPDYSRALWGKPTYHRAFETVAFASPIGMSIELEIRIEFELHPFWDERTWEPLWTQAEGAAIKILHAGTNEWRWQPASTVLTRVALEAFCWAYLDLEKARDAEEVRARREARHA</sequence>
<dbReference type="RefSeq" id="WP_062801164.1">
    <property type="nucleotide sequence ID" value="NZ_CP014844.1"/>
</dbReference>
<evidence type="ECO:0000313" key="1">
    <source>
        <dbReference type="EMBL" id="AMR79289.1"/>
    </source>
</evidence>
<evidence type="ECO:0000313" key="2">
    <source>
        <dbReference type="Proteomes" id="UP000075238"/>
    </source>
</evidence>
<proteinExistence type="predicted"/>
<organism evidence="1 2">
    <name type="scientific">Cupriavidus nantongensis</name>
    <dbReference type="NCBI Taxonomy" id="1796606"/>
    <lineage>
        <taxon>Bacteria</taxon>
        <taxon>Pseudomonadati</taxon>
        <taxon>Pseudomonadota</taxon>
        <taxon>Betaproteobacteria</taxon>
        <taxon>Burkholderiales</taxon>
        <taxon>Burkholderiaceae</taxon>
        <taxon>Cupriavidus</taxon>
    </lineage>
</organism>